<evidence type="ECO:0000313" key="4">
    <source>
        <dbReference type="Proteomes" id="UP000198304"/>
    </source>
</evidence>
<proteinExistence type="predicted"/>
<dbReference type="PANTHER" id="PTHR33542:SF3">
    <property type="entry name" value="SIROHYDROCHLORIN FERROCHELATASE, CHLOROPLASTIC"/>
    <property type="match status" value="1"/>
</dbReference>
<dbReference type="PANTHER" id="PTHR33542">
    <property type="entry name" value="SIROHYDROCHLORIN FERROCHELATASE, CHLOROPLASTIC"/>
    <property type="match status" value="1"/>
</dbReference>
<evidence type="ECO:0000256" key="1">
    <source>
        <dbReference type="ARBA" id="ARBA00022723"/>
    </source>
</evidence>
<dbReference type="EMBL" id="FZOJ01000010">
    <property type="protein sequence ID" value="SNS46350.1"/>
    <property type="molecule type" value="Genomic_DNA"/>
</dbReference>
<protein>
    <submittedName>
        <fullName evidence="3">CbiX protein</fullName>
    </submittedName>
</protein>
<accession>A0A239ENM2</accession>
<sequence length="127" mass="14201">MKKALFVLAHGSKAKEADEILISIVEMLKKRDVQEFPLLGYGSLQISTPSFEEGIDALVEEGAEEIVIVPMFLFQGNHIKHDIPVELQVIKEKHPKIEFIMGKHIGADRRIADIVEERGKEAVASIL</sequence>
<keyword evidence="1" id="KW-0479">Metal-binding</keyword>
<dbReference type="OrthoDB" id="9797895at2"/>
<dbReference type="GO" id="GO:0016829">
    <property type="term" value="F:lyase activity"/>
    <property type="evidence" value="ECO:0007669"/>
    <property type="project" value="UniProtKB-KW"/>
</dbReference>
<dbReference type="RefSeq" id="WP_089283174.1">
    <property type="nucleotide sequence ID" value="NZ_FZOJ01000010.1"/>
</dbReference>
<gene>
    <name evidence="3" type="ORF">SAMN05446037_1010138</name>
</gene>
<dbReference type="CDD" id="cd03416">
    <property type="entry name" value="CbiX_SirB_N"/>
    <property type="match status" value="1"/>
</dbReference>
<evidence type="ECO:0000313" key="3">
    <source>
        <dbReference type="EMBL" id="SNS46350.1"/>
    </source>
</evidence>
<reference evidence="4" key="1">
    <citation type="submission" date="2017-06" db="EMBL/GenBank/DDBJ databases">
        <authorList>
            <person name="Varghese N."/>
            <person name="Submissions S."/>
        </authorList>
    </citation>
    <scope>NUCLEOTIDE SEQUENCE [LARGE SCALE GENOMIC DNA]</scope>
    <source>
        <strain evidence="4">SCA</strain>
    </source>
</reference>
<dbReference type="Gene3D" id="3.40.50.1400">
    <property type="match status" value="1"/>
</dbReference>
<dbReference type="GO" id="GO:0046872">
    <property type="term" value="F:metal ion binding"/>
    <property type="evidence" value="ECO:0007669"/>
    <property type="project" value="UniProtKB-KW"/>
</dbReference>
<dbReference type="Pfam" id="PF01903">
    <property type="entry name" value="CbiX"/>
    <property type="match status" value="1"/>
</dbReference>
<dbReference type="Proteomes" id="UP000198304">
    <property type="component" value="Unassembled WGS sequence"/>
</dbReference>
<dbReference type="InterPro" id="IPR002762">
    <property type="entry name" value="CbiX-like"/>
</dbReference>
<dbReference type="AlphaFoldDB" id="A0A239ENM2"/>
<organism evidence="3 4">
    <name type="scientific">Anaerovirgula multivorans</name>
    <dbReference type="NCBI Taxonomy" id="312168"/>
    <lineage>
        <taxon>Bacteria</taxon>
        <taxon>Bacillati</taxon>
        <taxon>Bacillota</taxon>
        <taxon>Clostridia</taxon>
        <taxon>Peptostreptococcales</taxon>
        <taxon>Natronincolaceae</taxon>
        <taxon>Anaerovirgula</taxon>
    </lineage>
</organism>
<dbReference type="InterPro" id="IPR050963">
    <property type="entry name" value="Sirohydro_Cobaltochel/CbiX"/>
</dbReference>
<dbReference type="SUPFAM" id="SSF53800">
    <property type="entry name" value="Chelatase"/>
    <property type="match status" value="1"/>
</dbReference>
<keyword evidence="2" id="KW-0456">Lyase</keyword>
<keyword evidence="4" id="KW-1185">Reference proteome</keyword>
<evidence type="ECO:0000256" key="2">
    <source>
        <dbReference type="ARBA" id="ARBA00023239"/>
    </source>
</evidence>
<name>A0A239ENM2_9FIRM</name>